<name>A0A1R3KG54_COCAP</name>
<comment type="caution">
    <text evidence="1">The sequence shown here is derived from an EMBL/GenBank/DDBJ whole genome shotgun (WGS) entry which is preliminary data.</text>
</comment>
<evidence type="ECO:0000313" key="2">
    <source>
        <dbReference type="Proteomes" id="UP000188268"/>
    </source>
</evidence>
<protein>
    <submittedName>
        <fullName evidence="1">Uncharacterized protein</fullName>
    </submittedName>
</protein>
<accession>A0A1R3KG54</accession>
<sequence>VMRGVRLRFLLTSGWIDRAEMAFL</sequence>
<organism evidence="1 2">
    <name type="scientific">Corchorus capsularis</name>
    <name type="common">Jute</name>
    <dbReference type="NCBI Taxonomy" id="210143"/>
    <lineage>
        <taxon>Eukaryota</taxon>
        <taxon>Viridiplantae</taxon>
        <taxon>Streptophyta</taxon>
        <taxon>Embryophyta</taxon>
        <taxon>Tracheophyta</taxon>
        <taxon>Spermatophyta</taxon>
        <taxon>Magnoliopsida</taxon>
        <taxon>eudicotyledons</taxon>
        <taxon>Gunneridae</taxon>
        <taxon>Pentapetalae</taxon>
        <taxon>rosids</taxon>
        <taxon>malvids</taxon>
        <taxon>Malvales</taxon>
        <taxon>Malvaceae</taxon>
        <taxon>Grewioideae</taxon>
        <taxon>Apeibeae</taxon>
        <taxon>Corchorus</taxon>
    </lineage>
</organism>
<keyword evidence="2" id="KW-1185">Reference proteome</keyword>
<reference evidence="1 2" key="1">
    <citation type="submission" date="2013-09" db="EMBL/GenBank/DDBJ databases">
        <title>Corchorus capsularis genome sequencing.</title>
        <authorList>
            <person name="Alam M."/>
            <person name="Haque M.S."/>
            <person name="Islam M.S."/>
            <person name="Emdad E.M."/>
            <person name="Islam M.M."/>
            <person name="Ahmed B."/>
            <person name="Halim A."/>
            <person name="Hossen Q.M.M."/>
            <person name="Hossain M.Z."/>
            <person name="Ahmed R."/>
            <person name="Khan M.M."/>
            <person name="Islam R."/>
            <person name="Rashid M.M."/>
            <person name="Khan S.A."/>
            <person name="Rahman M.S."/>
            <person name="Alam M."/>
        </authorList>
    </citation>
    <scope>NUCLEOTIDE SEQUENCE [LARGE SCALE GENOMIC DNA]</scope>
    <source>
        <strain evidence="2">cv. CVL-1</strain>
        <tissue evidence="1">Whole seedling</tissue>
    </source>
</reference>
<proteinExistence type="predicted"/>
<dbReference type="EMBL" id="AWWV01005074">
    <property type="protein sequence ID" value="OMP06008.1"/>
    <property type="molecule type" value="Genomic_DNA"/>
</dbReference>
<dbReference type="Proteomes" id="UP000188268">
    <property type="component" value="Unassembled WGS sequence"/>
</dbReference>
<feature type="non-terminal residue" evidence="1">
    <location>
        <position position="1"/>
    </location>
</feature>
<dbReference type="AlphaFoldDB" id="A0A1R3KG54"/>
<evidence type="ECO:0000313" key="1">
    <source>
        <dbReference type="EMBL" id="OMP06008.1"/>
    </source>
</evidence>
<gene>
    <name evidence="1" type="ORF">CCACVL1_01757</name>
</gene>
<feature type="non-terminal residue" evidence="1">
    <location>
        <position position="24"/>
    </location>
</feature>
<dbReference type="Gramene" id="OMP06008">
    <property type="protein sequence ID" value="OMP06008"/>
    <property type="gene ID" value="CCACVL1_01757"/>
</dbReference>